<protein>
    <submittedName>
        <fullName evidence="2">Transposase IS200-family protein</fullName>
    </submittedName>
</protein>
<evidence type="ECO:0000313" key="3">
    <source>
        <dbReference type="Proteomes" id="UP000030661"/>
    </source>
</evidence>
<dbReference type="GO" id="GO:0006313">
    <property type="term" value="P:DNA transposition"/>
    <property type="evidence" value="ECO:0007669"/>
    <property type="project" value="InterPro"/>
</dbReference>
<dbReference type="NCBIfam" id="NF033573">
    <property type="entry name" value="transpos_IS200"/>
    <property type="match status" value="1"/>
</dbReference>
<dbReference type="STRING" id="1499967.U27_04822"/>
<accession>A0A081BZU5</accession>
<dbReference type="InterPro" id="IPR002686">
    <property type="entry name" value="Transposase_17"/>
</dbReference>
<name>A0A081BZU5_VECG1</name>
<dbReference type="SUPFAM" id="SSF143422">
    <property type="entry name" value="Transposase IS200-like"/>
    <property type="match status" value="1"/>
</dbReference>
<sequence length="150" mass="17247">MPHSYCSCYIHAVFSTKERRDLIAPELQERLFPYLGGIAKTSAMKALIVGGTTNHVHLLLSLPAVMSIAKAIQLIKGGSSKWIHDTFPDFRHFAWQEGYVAFSVSLSQIETVTQYIRHQAEHHKKVSFEEEFVALLKKHQIEYDERYIWG</sequence>
<dbReference type="InterPro" id="IPR036515">
    <property type="entry name" value="Transposase_17_sf"/>
</dbReference>
<dbReference type="HOGENOM" id="CLU_101320_1_0_0"/>
<dbReference type="PANTHER" id="PTHR33360">
    <property type="entry name" value="TRANSPOSASE FOR INSERTION SEQUENCE ELEMENT IS200"/>
    <property type="match status" value="1"/>
</dbReference>
<evidence type="ECO:0000313" key="2">
    <source>
        <dbReference type="EMBL" id="GAK57850.1"/>
    </source>
</evidence>
<dbReference type="Proteomes" id="UP000030661">
    <property type="component" value="Unassembled WGS sequence"/>
</dbReference>
<dbReference type="EMBL" id="DF820466">
    <property type="protein sequence ID" value="GAK57850.1"/>
    <property type="molecule type" value="Genomic_DNA"/>
</dbReference>
<reference evidence="2" key="1">
    <citation type="journal article" date="2015" name="PeerJ">
        <title>First genomic representation of candidate bacterial phylum KSB3 points to enhanced environmental sensing as a trigger of wastewater bulking.</title>
        <authorList>
            <person name="Sekiguchi Y."/>
            <person name="Ohashi A."/>
            <person name="Parks D.H."/>
            <person name="Yamauchi T."/>
            <person name="Tyson G.W."/>
            <person name="Hugenholtz P."/>
        </authorList>
    </citation>
    <scope>NUCLEOTIDE SEQUENCE [LARGE SCALE GENOMIC DNA]</scope>
</reference>
<organism evidence="2">
    <name type="scientific">Vecturithrix granuli</name>
    <dbReference type="NCBI Taxonomy" id="1499967"/>
    <lineage>
        <taxon>Bacteria</taxon>
        <taxon>Candidatus Moduliflexota</taxon>
        <taxon>Candidatus Vecturitrichia</taxon>
        <taxon>Candidatus Vecturitrichales</taxon>
        <taxon>Candidatus Vecturitrichaceae</taxon>
        <taxon>Candidatus Vecturithrix</taxon>
    </lineage>
</organism>
<dbReference type="GO" id="GO:0004803">
    <property type="term" value="F:transposase activity"/>
    <property type="evidence" value="ECO:0007669"/>
    <property type="project" value="InterPro"/>
</dbReference>
<gene>
    <name evidence="2" type="ORF">U27_04822</name>
</gene>
<evidence type="ECO:0000259" key="1">
    <source>
        <dbReference type="SMART" id="SM01321"/>
    </source>
</evidence>
<dbReference type="eggNOG" id="COG1943">
    <property type="taxonomic scope" value="Bacteria"/>
</dbReference>
<dbReference type="GO" id="GO:0003677">
    <property type="term" value="F:DNA binding"/>
    <property type="evidence" value="ECO:0007669"/>
    <property type="project" value="InterPro"/>
</dbReference>
<dbReference type="AlphaFoldDB" id="A0A081BZU5"/>
<dbReference type="Gene3D" id="3.30.70.1290">
    <property type="entry name" value="Transposase IS200-like"/>
    <property type="match status" value="1"/>
</dbReference>
<keyword evidence="3" id="KW-1185">Reference proteome</keyword>
<dbReference type="Pfam" id="PF01797">
    <property type="entry name" value="Y1_Tnp"/>
    <property type="match status" value="1"/>
</dbReference>
<feature type="domain" description="Transposase IS200-like" evidence="1">
    <location>
        <begin position="5"/>
        <end position="119"/>
    </location>
</feature>
<dbReference type="SMART" id="SM01321">
    <property type="entry name" value="Y1_Tnp"/>
    <property type="match status" value="1"/>
</dbReference>
<dbReference type="PANTHER" id="PTHR33360:SF2">
    <property type="entry name" value="TRANSPOSASE FOR INSERTION SEQUENCE ELEMENT IS200"/>
    <property type="match status" value="1"/>
</dbReference>
<proteinExistence type="predicted"/>